<dbReference type="SUPFAM" id="SSF48452">
    <property type="entry name" value="TPR-like"/>
    <property type="match status" value="1"/>
</dbReference>
<evidence type="ECO:0008006" key="3">
    <source>
        <dbReference type="Google" id="ProtNLM"/>
    </source>
</evidence>
<dbReference type="EMBL" id="QORO01000002">
    <property type="protein sequence ID" value="RCK59732.1"/>
    <property type="molecule type" value="Genomic_DNA"/>
</dbReference>
<dbReference type="InterPro" id="IPR011990">
    <property type="entry name" value="TPR-like_helical_dom_sf"/>
</dbReference>
<evidence type="ECO:0000313" key="2">
    <source>
        <dbReference type="Proteomes" id="UP000253508"/>
    </source>
</evidence>
<proteinExistence type="predicted"/>
<protein>
    <recommendedName>
        <fullName evidence="3">Tetratricopeptide repeat protein</fullName>
    </recommendedName>
</protein>
<accession>A0A367Y3W8</accession>
<reference evidence="1 2" key="1">
    <citation type="submission" date="2018-07" db="EMBL/GenBank/DDBJ databases">
        <title>Microbacterium endoborsara sp. nov., a novel actinobacterium isolated from Borszczowia aralocaspica.</title>
        <authorList>
            <person name="An D."/>
        </authorList>
    </citation>
    <scope>NUCLEOTIDE SEQUENCE [LARGE SCALE GENOMIC DNA]</scope>
    <source>
        <strain evidence="1 2">C1.15228</strain>
    </source>
</reference>
<sequence length="177" mass="19916">MGFIQGYDKETLQEIVDRSAVYDRLVEITGQRSFPSQLEQVWLYKVLGELDDALQIAAHAVRLARMSGTRKDLLHARVMHASVNHLRGAYSRAEAELTTCIEEAEGQKWGRIGALAYSHRGKVRYDAGDYEGARSDFKRELFLRQEMGADDETLEQTLTFIEAAESKRGATTTGLFA</sequence>
<gene>
    <name evidence="1" type="ORF">DTO57_06050</name>
</gene>
<dbReference type="Gene3D" id="1.25.40.10">
    <property type="entry name" value="Tetratricopeptide repeat domain"/>
    <property type="match status" value="1"/>
</dbReference>
<organism evidence="1 2">
    <name type="scientific">Microbacterium sorbitolivorans</name>
    <dbReference type="NCBI Taxonomy" id="1867410"/>
    <lineage>
        <taxon>Bacteria</taxon>
        <taxon>Bacillati</taxon>
        <taxon>Actinomycetota</taxon>
        <taxon>Actinomycetes</taxon>
        <taxon>Micrococcales</taxon>
        <taxon>Microbacteriaceae</taxon>
        <taxon>Microbacterium</taxon>
    </lineage>
</organism>
<dbReference type="AlphaFoldDB" id="A0A367Y3W8"/>
<dbReference type="OrthoDB" id="4793449at2"/>
<comment type="caution">
    <text evidence="1">The sequence shown here is derived from an EMBL/GenBank/DDBJ whole genome shotgun (WGS) entry which is preliminary data.</text>
</comment>
<name>A0A367Y3W8_9MICO</name>
<keyword evidence="2" id="KW-1185">Reference proteome</keyword>
<evidence type="ECO:0000313" key="1">
    <source>
        <dbReference type="EMBL" id="RCK59732.1"/>
    </source>
</evidence>
<dbReference type="RefSeq" id="WP_114117344.1">
    <property type="nucleotide sequence ID" value="NZ_BMHU01000003.1"/>
</dbReference>
<dbReference type="Proteomes" id="UP000253508">
    <property type="component" value="Unassembled WGS sequence"/>
</dbReference>